<comment type="caution">
    <text evidence="1">The sequence shown here is derived from an EMBL/GenBank/DDBJ whole genome shotgun (WGS) entry which is preliminary data.</text>
</comment>
<feature type="non-terminal residue" evidence="1">
    <location>
        <position position="130"/>
    </location>
</feature>
<proteinExistence type="predicted"/>
<organism evidence="1">
    <name type="scientific">marine sediment metagenome</name>
    <dbReference type="NCBI Taxonomy" id="412755"/>
    <lineage>
        <taxon>unclassified sequences</taxon>
        <taxon>metagenomes</taxon>
        <taxon>ecological metagenomes</taxon>
    </lineage>
</organism>
<reference evidence="1" key="1">
    <citation type="journal article" date="2015" name="Nature">
        <title>Complex archaea that bridge the gap between prokaryotes and eukaryotes.</title>
        <authorList>
            <person name="Spang A."/>
            <person name="Saw J.H."/>
            <person name="Jorgensen S.L."/>
            <person name="Zaremba-Niedzwiedzka K."/>
            <person name="Martijn J."/>
            <person name="Lind A.E."/>
            <person name="van Eijk R."/>
            <person name="Schleper C."/>
            <person name="Guy L."/>
            <person name="Ettema T.J."/>
        </authorList>
    </citation>
    <scope>NUCLEOTIDE SEQUENCE</scope>
</reference>
<evidence type="ECO:0000313" key="1">
    <source>
        <dbReference type="EMBL" id="KKL66964.1"/>
    </source>
</evidence>
<dbReference type="EMBL" id="LAZR01027035">
    <property type="protein sequence ID" value="KKL66964.1"/>
    <property type="molecule type" value="Genomic_DNA"/>
</dbReference>
<sequence length="130" mass="13662">MSSTRREPIRIPFEIITEMGDGEATDASSKQFSEEALTTVLEKITGMEADEIGKAVKAANAIQKSPVQNLTKLTADQIGNVTSFAKNPGGFIFGSVLKKFAKGAGILALALVIQAAVKMVLDGLLRPGGI</sequence>
<gene>
    <name evidence="1" type="ORF">LCGC14_2139750</name>
</gene>
<dbReference type="AlphaFoldDB" id="A0A0F9DZ04"/>
<name>A0A0F9DZ04_9ZZZZ</name>
<protein>
    <submittedName>
        <fullName evidence="1">Uncharacterized protein</fullName>
    </submittedName>
</protein>
<accession>A0A0F9DZ04</accession>